<organism evidence="2 3">
    <name type="scientific">Gemmatimonas aurantiaca</name>
    <dbReference type="NCBI Taxonomy" id="173480"/>
    <lineage>
        <taxon>Bacteria</taxon>
        <taxon>Pseudomonadati</taxon>
        <taxon>Gemmatimonadota</taxon>
        <taxon>Gemmatimonadia</taxon>
        <taxon>Gemmatimonadales</taxon>
        <taxon>Gemmatimonadaceae</taxon>
        <taxon>Gemmatimonas</taxon>
    </lineage>
</organism>
<evidence type="ECO:0008006" key="4">
    <source>
        <dbReference type="Google" id="ProtNLM"/>
    </source>
</evidence>
<accession>A0A3D4VBL0</accession>
<evidence type="ECO:0000313" key="2">
    <source>
        <dbReference type="EMBL" id="HCT58495.1"/>
    </source>
</evidence>
<dbReference type="AlphaFoldDB" id="A0A3D4VBL0"/>
<dbReference type="EMBL" id="DPIY01000010">
    <property type="protein sequence ID" value="HCT58495.1"/>
    <property type="molecule type" value="Genomic_DNA"/>
</dbReference>
<protein>
    <recommendedName>
        <fullName evidence="4">DUF2281 domain-containing protein</fullName>
    </recommendedName>
</protein>
<dbReference type="Proteomes" id="UP000264071">
    <property type="component" value="Unassembled WGS sequence"/>
</dbReference>
<feature type="region of interest" description="Disordered" evidence="1">
    <location>
        <begin position="103"/>
        <end position="159"/>
    </location>
</feature>
<reference evidence="2 3" key="1">
    <citation type="journal article" date="2018" name="Nat. Biotechnol.">
        <title>A standardized bacterial taxonomy based on genome phylogeny substantially revises the tree of life.</title>
        <authorList>
            <person name="Parks D.H."/>
            <person name="Chuvochina M."/>
            <person name="Waite D.W."/>
            <person name="Rinke C."/>
            <person name="Skarshewski A."/>
            <person name="Chaumeil P.A."/>
            <person name="Hugenholtz P."/>
        </authorList>
    </citation>
    <scope>NUCLEOTIDE SEQUENCE [LARGE SCALE GENOMIC DNA]</scope>
    <source>
        <strain evidence="2">UBA8844</strain>
    </source>
</reference>
<comment type="caution">
    <text evidence="2">The sequence shown here is derived from an EMBL/GenBank/DDBJ whole genome shotgun (WGS) entry which is preliminary data.</text>
</comment>
<feature type="compositionally biased region" description="Pro residues" evidence="1">
    <location>
        <begin position="145"/>
        <end position="159"/>
    </location>
</feature>
<proteinExistence type="predicted"/>
<name>A0A3D4VBL0_9BACT</name>
<evidence type="ECO:0000313" key="3">
    <source>
        <dbReference type="Proteomes" id="UP000264071"/>
    </source>
</evidence>
<sequence length="159" mass="16063">MNPYVRDRITRKLDTLNDERLYQVLDYVEFLESKYAEKPAPVANVFQRFTDGVEDTLRAGGLAVGTVSEAMGFLNKAVGVLNNVAQTTKTVATDVVSAAKTAADQIGAPGAPGTPNGAPSGTAPTAPAAASPAAPAAPPQAGAAPTPPVPPPAPGPTSS</sequence>
<gene>
    <name evidence="2" type="ORF">DGD08_14920</name>
</gene>
<evidence type="ECO:0000256" key="1">
    <source>
        <dbReference type="SAM" id="MobiDB-lite"/>
    </source>
</evidence>
<feature type="compositionally biased region" description="Low complexity" evidence="1">
    <location>
        <begin position="107"/>
        <end position="144"/>
    </location>
</feature>